<keyword evidence="3" id="KW-1185">Reference proteome</keyword>
<dbReference type="InterPro" id="IPR043504">
    <property type="entry name" value="Peptidase_S1_PA_chymotrypsin"/>
</dbReference>
<gene>
    <name evidence="2" type="ORF">EUGRSUZ_L03693</name>
</gene>
<dbReference type="PANTHER" id="PTHR45980">
    <property type="match status" value="1"/>
</dbReference>
<dbReference type="SUPFAM" id="SSF50494">
    <property type="entry name" value="Trypsin-like serine proteases"/>
    <property type="match status" value="1"/>
</dbReference>
<comment type="caution">
    <text evidence="2">The sequence shown here is derived from an EMBL/GenBank/DDBJ whole genome shotgun (WGS) entry which is preliminary data.</text>
</comment>
<feature type="non-terminal residue" evidence="2">
    <location>
        <position position="1"/>
    </location>
</feature>
<dbReference type="PRINTS" id="PR00834">
    <property type="entry name" value="PROTEASES2C"/>
</dbReference>
<dbReference type="SUPFAM" id="SSF50156">
    <property type="entry name" value="PDZ domain-like"/>
    <property type="match status" value="1"/>
</dbReference>
<feature type="non-terminal residue" evidence="2">
    <location>
        <position position="332"/>
    </location>
</feature>
<dbReference type="InterPro" id="IPR009003">
    <property type="entry name" value="Peptidase_S1_PA"/>
</dbReference>
<dbReference type="AlphaFoldDB" id="A0AAD9T8J4"/>
<dbReference type="PANTHER" id="PTHR45980:SF9">
    <property type="entry name" value="PROTEASE DO-LIKE 10, MITOCHONDRIAL-RELATED"/>
    <property type="match status" value="1"/>
</dbReference>
<evidence type="ECO:0000313" key="3">
    <source>
        <dbReference type="Proteomes" id="UP000030711"/>
    </source>
</evidence>
<dbReference type="Proteomes" id="UP000030711">
    <property type="component" value="Unassembled WGS sequence"/>
</dbReference>
<dbReference type="GO" id="GO:0004252">
    <property type="term" value="F:serine-type endopeptidase activity"/>
    <property type="evidence" value="ECO:0007669"/>
    <property type="project" value="InterPro"/>
</dbReference>
<dbReference type="InterPro" id="IPR036034">
    <property type="entry name" value="PDZ_sf"/>
</dbReference>
<accession>A0AAD9T8J4</accession>
<evidence type="ECO:0008006" key="4">
    <source>
        <dbReference type="Google" id="ProtNLM"/>
    </source>
</evidence>
<dbReference type="EMBL" id="MU852479">
    <property type="protein sequence ID" value="KAK2630934.1"/>
    <property type="molecule type" value="Genomic_DNA"/>
</dbReference>
<name>A0AAD9T8J4_EUCGR</name>
<dbReference type="Gene3D" id="2.30.42.10">
    <property type="match status" value="1"/>
</dbReference>
<dbReference type="GO" id="GO:0006508">
    <property type="term" value="P:proteolysis"/>
    <property type="evidence" value="ECO:0007669"/>
    <property type="project" value="InterPro"/>
</dbReference>
<dbReference type="Pfam" id="PF13365">
    <property type="entry name" value="Trypsin_2"/>
    <property type="match status" value="1"/>
</dbReference>
<comment type="similarity">
    <text evidence="1">Belongs to the peptidase S1C family.</text>
</comment>
<dbReference type="InterPro" id="IPR001940">
    <property type="entry name" value="Peptidase_S1C"/>
</dbReference>
<dbReference type="Gene3D" id="2.40.10.10">
    <property type="entry name" value="Trypsin-like serine proteases"/>
    <property type="match status" value="2"/>
</dbReference>
<protein>
    <recommendedName>
        <fullName evidence="4">PDZ domain-containing protein</fullName>
    </recommendedName>
</protein>
<evidence type="ECO:0000313" key="2">
    <source>
        <dbReference type="EMBL" id="KAK2630934.1"/>
    </source>
</evidence>
<evidence type="ECO:0000256" key="1">
    <source>
        <dbReference type="ARBA" id="ARBA00010541"/>
    </source>
</evidence>
<sequence>PIWVGFLPRPPSRASPVETRESEMETALDSVVKIFTVSSSPDYVLPWQNKLPRKAWGSGFAFPGKRIITSAHVVADQAFVQVRKPGSATKYKARVLSAAHECDLAILKVDSQQFWAGMRFLELGGIPFLQDEIAVVGYPEGGDVISMTKGLVSRVEPTQYAHGATQLLAIQIKAAINPGYSGGPALIGVKVVGVAFQSSENIGCIVPVPVIECFISGVDESGKYTGVCSLGLSWQPIENSHLRDYFGMRPEMTGVLVSSINLLSDAYRFLKKDDIILEFDGVPVANDGTVTFRHRARIAFDQLASMKKPNEVALIKVLRKERECKVKITLRP</sequence>
<reference evidence="2 3" key="1">
    <citation type="journal article" date="2014" name="Nature">
        <title>The genome of Eucalyptus grandis.</title>
        <authorList>
            <person name="Myburg A.A."/>
            <person name="Grattapaglia D."/>
            <person name="Tuskan G.A."/>
            <person name="Hellsten U."/>
            <person name="Hayes R.D."/>
            <person name="Grimwood J."/>
            <person name="Jenkins J."/>
            <person name="Lindquist E."/>
            <person name="Tice H."/>
            <person name="Bauer D."/>
            <person name="Goodstein D.M."/>
            <person name="Dubchak I."/>
            <person name="Poliakov A."/>
            <person name="Mizrachi E."/>
            <person name="Kullan A.R."/>
            <person name="Hussey S.G."/>
            <person name="Pinard D."/>
            <person name="van der Merwe K."/>
            <person name="Singh P."/>
            <person name="van Jaarsveld I."/>
            <person name="Silva-Junior O.B."/>
            <person name="Togawa R.C."/>
            <person name="Pappas M.R."/>
            <person name="Faria D.A."/>
            <person name="Sansaloni C.P."/>
            <person name="Petroli C.D."/>
            <person name="Yang X."/>
            <person name="Ranjan P."/>
            <person name="Tschaplinski T.J."/>
            <person name="Ye C.Y."/>
            <person name="Li T."/>
            <person name="Sterck L."/>
            <person name="Vanneste K."/>
            <person name="Murat F."/>
            <person name="Soler M."/>
            <person name="Clemente H.S."/>
            <person name="Saidi N."/>
            <person name="Cassan-Wang H."/>
            <person name="Dunand C."/>
            <person name="Hefer C.A."/>
            <person name="Bornberg-Bauer E."/>
            <person name="Kersting A.R."/>
            <person name="Vining K."/>
            <person name="Amarasinghe V."/>
            <person name="Ranik M."/>
            <person name="Naithani S."/>
            <person name="Elser J."/>
            <person name="Boyd A.E."/>
            <person name="Liston A."/>
            <person name="Spatafora J.W."/>
            <person name="Dharmwardhana P."/>
            <person name="Raja R."/>
            <person name="Sullivan C."/>
            <person name="Romanel E."/>
            <person name="Alves-Ferreira M."/>
            <person name="Kulheim C."/>
            <person name="Foley W."/>
            <person name="Carocha V."/>
            <person name="Paiva J."/>
            <person name="Kudrna D."/>
            <person name="Brommonschenkel S.H."/>
            <person name="Pasquali G."/>
            <person name="Byrne M."/>
            <person name="Rigault P."/>
            <person name="Tibbits J."/>
            <person name="Spokevicius A."/>
            <person name="Jones R.C."/>
            <person name="Steane D.A."/>
            <person name="Vaillancourt R.E."/>
            <person name="Potts B.M."/>
            <person name="Joubert F."/>
            <person name="Barry K."/>
            <person name="Pappas G.J."/>
            <person name="Strauss S.H."/>
            <person name="Jaiswal P."/>
            <person name="Grima-Pettenati J."/>
            <person name="Salse J."/>
            <person name="Van de Peer Y."/>
            <person name="Rokhsar D.S."/>
            <person name="Schmutz J."/>
        </authorList>
    </citation>
    <scope>NUCLEOTIDE SEQUENCE [LARGE SCALE GENOMIC DNA]</scope>
    <source>
        <strain evidence="3">cv. BRASUZ1</strain>
        <tissue evidence="2">Leaf extractions</tissue>
    </source>
</reference>
<organism evidence="2 3">
    <name type="scientific">Eucalyptus grandis</name>
    <name type="common">Flooded gum</name>
    <dbReference type="NCBI Taxonomy" id="71139"/>
    <lineage>
        <taxon>Eukaryota</taxon>
        <taxon>Viridiplantae</taxon>
        <taxon>Streptophyta</taxon>
        <taxon>Embryophyta</taxon>
        <taxon>Tracheophyta</taxon>
        <taxon>Spermatophyta</taxon>
        <taxon>Magnoliopsida</taxon>
        <taxon>eudicotyledons</taxon>
        <taxon>Gunneridae</taxon>
        <taxon>Pentapetalae</taxon>
        <taxon>rosids</taxon>
        <taxon>malvids</taxon>
        <taxon>Myrtales</taxon>
        <taxon>Myrtaceae</taxon>
        <taxon>Myrtoideae</taxon>
        <taxon>Eucalypteae</taxon>
        <taxon>Eucalyptus</taxon>
    </lineage>
</organism>
<proteinExistence type="inferred from homology"/>